<accession>A0A655Q0M5</accession>
<evidence type="ECO:0000313" key="2">
    <source>
        <dbReference type="Proteomes" id="UP000044806"/>
    </source>
</evidence>
<reference evidence="1 2" key="1">
    <citation type="submission" date="2015-07" db="EMBL/GenBank/DDBJ databases">
        <authorList>
            <consortium name="Pathogen Informatics"/>
        </authorList>
    </citation>
    <scope>NUCLEOTIDE SEQUENCE [LARGE SCALE GENOMIC DNA]</scope>
    <source>
        <strain evidence="1 2">A51</strain>
    </source>
</reference>
<name>A0A655Q0M5_VIBCL</name>
<dbReference type="EMBL" id="CWOW01000006">
    <property type="protein sequence ID" value="CSA36277.1"/>
    <property type="molecule type" value="Genomic_DNA"/>
</dbReference>
<evidence type="ECO:0000313" key="1">
    <source>
        <dbReference type="EMBL" id="CSA36277.1"/>
    </source>
</evidence>
<gene>
    <name evidence="1" type="ORF">ERS013165_01375</name>
</gene>
<proteinExistence type="predicted"/>
<dbReference type="Proteomes" id="UP000044806">
    <property type="component" value="Unassembled WGS sequence"/>
</dbReference>
<dbReference type="AlphaFoldDB" id="A0A655Q0M5"/>
<sequence>MQQEVEGRAGAADIAQFHREDQRVAFGRGHIAGADRLDGRYLVVVDDGSGRGNRRPLSRGLSAQCEAFAPFIYVIVGGLNRDTERGVTRWDRHFERTIAIDGHGLCGAILISDGHFATGEVCACSRAATRQCQSDGGRCCAGVAQANVKRCAFPF</sequence>
<protein>
    <submittedName>
        <fullName evidence="1">Uncharacterized protein</fullName>
    </submittedName>
</protein>
<organism evidence="1 2">
    <name type="scientific">Vibrio cholerae</name>
    <dbReference type="NCBI Taxonomy" id="666"/>
    <lineage>
        <taxon>Bacteria</taxon>
        <taxon>Pseudomonadati</taxon>
        <taxon>Pseudomonadota</taxon>
        <taxon>Gammaproteobacteria</taxon>
        <taxon>Vibrionales</taxon>
        <taxon>Vibrionaceae</taxon>
        <taxon>Vibrio</taxon>
    </lineage>
</organism>